<dbReference type="Proteomes" id="UP000570514">
    <property type="component" value="Unassembled WGS sequence"/>
</dbReference>
<feature type="chain" id="PRO_5032948804" description="HD domain-containing protein" evidence="1">
    <location>
        <begin position="20"/>
        <end position="356"/>
    </location>
</feature>
<feature type="signal peptide" evidence="1">
    <location>
        <begin position="1"/>
        <end position="19"/>
    </location>
</feature>
<keyword evidence="3" id="KW-1185">Reference proteome</keyword>
<evidence type="ECO:0000313" key="2">
    <source>
        <dbReference type="EMBL" id="NIK88525.1"/>
    </source>
</evidence>
<sequence length="356" mass="37838">MRSAFCALLCLSFAAPALGAPANPLEDLAARSPLTKGAVAALEKAVERLPEPAQAETREALFPETGCIAYLKGLDKAGETAILDSLAAEKFITDRAAAEKSLFGYPHAGKTCPARLQSVRVAPGGDWEGHHAWPGGLAVHEASNLHLAENFVTQFRAETGEPSAIDMTQVTAAVVWHDWAKTVEFQWQDGRLINYESKIAGTGSHHILGLAEAMARKMPPRFVMTQACAHDLPKEPGGQNVISWLKAGAIIARVDPVRAGYLTKAADGKLSASFGAECHVNFLSDQSWSSEGPALKKARAVLADVAADYGYAKSDSARYAMFENTALAYYGADALALLPAETVKAKLLALKKAGLI</sequence>
<dbReference type="RefSeq" id="WP_167082697.1">
    <property type="nucleotide sequence ID" value="NZ_BAAADC010000001.1"/>
</dbReference>
<protein>
    <recommendedName>
        <fullName evidence="4">HD domain-containing protein</fullName>
    </recommendedName>
</protein>
<comment type="caution">
    <text evidence="2">The sequence shown here is derived from an EMBL/GenBank/DDBJ whole genome shotgun (WGS) entry which is preliminary data.</text>
</comment>
<gene>
    <name evidence="2" type="ORF">FHS83_001843</name>
</gene>
<accession>A0A846MZ66</accession>
<reference evidence="2 3" key="1">
    <citation type="submission" date="2020-03" db="EMBL/GenBank/DDBJ databases">
        <title>Genomic Encyclopedia of Type Strains, Phase IV (KMG-IV): sequencing the most valuable type-strain genomes for metagenomic binning, comparative biology and taxonomic classification.</title>
        <authorList>
            <person name="Goeker M."/>
        </authorList>
    </citation>
    <scope>NUCLEOTIDE SEQUENCE [LARGE SCALE GENOMIC DNA]</scope>
    <source>
        <strain evidence="2 3">DSM 19867</strain>
    </source>
</reference>
<keyword evidence="1" id="KW-0732">Signal</keyword>
<dbReference type="EMBL" id="JAASRM010000001">
    <property type="protein sequence ID" value="NIK88525.1"/>
    <property type="molecule type" value="Genomic_DNA"/>
</dbReference>
<evidence type="ECO:0008006" key="4">
    <source>
        <dbReference type="Google" id="ProtNLM"/>
    </source>
</evidence>
<name>A0A846MZ66_9PROT</name>
<dbReference type="AlphaFoldDB" id="A0A846MZ66"/>
<organism evidence="2 3">
    <name type="scientific">Rhizomicrobium palustre</name>
    <dbReference type="NCBI Taxonomy" id="189966"/>
    <lineage>
        <taxon>Bacteria</taxon>
        <taxon>Pseudomonadati</taxon>
        <taxon>Pseudomonadota</taxon>
        <taxon>Alphaproteobacteria</taxon>
        <taxon>Micropepsales</taxon>
        <taxon>Micropepsaceae</taxon>
        <taxon>Rhizomicrobium</taxon>
    </lineage>
</organism>
<evidence type="ECO:0000313" key="3">
    <source>
        <dbReference type="Proteomes" id="UP000570514"/>
    </source>
</evidence>
<evidence type="ECO:0000256" key="1">
    <source>
        <dbReference type="SAM" id="SignalP"/>
    </source>
</evidence>
<proteinExistence type="predicted"/>